<protein>
    <submittedName>
        <fullName evidence="1">Uncharacterized protein</fullName>
    </submittedName>
</protein>
<accession>A0ABM9XXS6</accession>
<reference evidence="1" key="1">
    <citation type="submission" date="2008-12" db="EMBL/GenBank/DDBJ databases">
        <title>Annotation of the Yersinia bercovieri ATCC 43970 genome.</title>
        <authorList>
            <person name="Read T.D."/>
            <person name="Akmal A."/>
            <person name="Bishop-Lilly K."/>
            <person name="Chen P.E."/>
            <person name="Cook C."/>
            <person name="Kiley M.P."/>
            <person name="Lentz S."/>
            <person name="Mateczun A."/>
            <person name="Nagarajan N."/>
            <person name="Nolan N."/>
            <person name="Osborne B.I."/>
            <person name="Pop M."/>
            <person name="Sozhamannan S."/>
            <person name="Stewart A.C."/>
            <person name="Sulakvelidze A."/>
            <person name="Thomason B."/>
            <person name="Willner K."/>
            <person name="Zwick M.E."/>
        </authorList>
    </citation>
    <scope>NUCLEOTIDE SEQUENCE [LARGE SCALE GENOMIC DNA]</scope>
    <source>
        <strain evidence="1">ATCC 43970</strain>
    </source>
</reference>
<evidence type="ECO:0000313" key="2">
    <source>
        <dbReference type="Proteomes" id="UP000010319"/>
    </source>
</evidence>
<name>A0ABM9XXS6_YERBE</name>
<proteinExistence type="predicted"/>
<dbReference type="RefSeq" id="WP_005276097.1">
    <property type="nucleotide sequence ID" value="NZ_AALC02000032.1"/>
</dbReference>
<sequence>MQKKTGVCRLIKNLSPMLPALQFAAKLSFAVAAQDATKVGVLWLFMV</sequence>
<evidence type="ECO:0000313" key="1">
    <source>
        <dbReference type="EMBL" id="EEQ06208.1"/>
    </source>
</evidence>
<organism evidence="1 2">
    <name type="scientific">Yersinia bercovieri ATCC 43970</name>
    <dbReference type="NCBI Taxonomy" id="349968"/>
    <lineage>
        <taxon>Bacteria</taxon>
        <taxon>Pseudomonadati</taxon>
        <taxon>Pseudomonadota</taxon>
        <taxon>Gammaproteobacteria</taxon>
        <taxon>Enterobacterales</taxon>
        <taxon>Yersiniaceae</taxon>
        <taxon>Yersinia</taxon>
    </lineage>
</organism>
<keyword evidence="2" id="KW-1185">Reference proteome</keyword>
<dbReference type="Proteomes" id="UP000010319">
    <property type="component" value="Unassembled WGS sequence"/>
</dbReference>
<dbReference type="EMBL" id="AALC02000032">
    <property type="protein sequence ID" value="EEQ06208.1"/>
    <property type="molecule type" value="Genomic_DNA"/>
</dbReference>
<comment type="caution">
    <text evidence="1">The sequence shown here is derived from an EMBL/GenBank/DDBJ whole genome shotgun (WGS) entry which is preliminary data.</text>
</comment>
<gene>
    <name evidence="1" type="ORF">yberc0001_31380</name>
</gene>